<feature type="transmembrane region" description="Helical" evidence="1">
    <location>
        <begin position="306"/>
        <end position="323"/>
    </location>
</feature>
<dbReference type="AlphaFoldDB" id="G0QT86"/>
<gene>
    <name evidence="3" type="ORF">IMG5_106830</name>
</gene>
<accession>G0QT86</accession>
<dbReference type="RefSeq" id="XP_004035056.1">
    <property type="nucleotide sequence ID" value="XM_004035008.1"/>
</dbReference>
<feature type="chain" id="PRO_5003407912" evidence="2">
    <location>
        <begin position="21"/>
        <end position="324"/>
    </location>
</feature>
<keyword evidence="1" id="KW-0812">Transmembrane</keyword>
<keyword evidence="1" id="KW-1133">Transmembrane helix</keyword>
<evidence type="ECO:0000313" key="3">
    <source>
        <dbReference type="EMBL" id="EGR31570.1"/>
    </source>
</evidence>
<sequence>MHKNILIILIIQLFINKLKAVKCNWGTETNLEGIDDNLGNRANCVNCKANYYFSGANFIPGVSLCERCPISKFQDARANDGNIATLAVQCDINCPTGTQTEQGNTTYVLLRNECNFCKANYYYESFIINFTGGVDKCNKCPVQKASGFEATLGSNAKLAIQCDVTCPTGTTTKTGSTSYVSHKNECVNCNADFYFDSFYFYAGISTCKPCPVKKTSGAIHTEGLNAQIYIQCDAECPFGTVIYDGKTTYFKNDKSECVKCATNFYTIKQNGWIAGTDTCIPCPNILILSGKANYPFSATYAAQCKIVFSQFLTFSLLLIYLYFL</sequence>
<feature type="signal peptide" evidence="2">
    <location>
        <begin position="1"/>
        <end position="20"/>
    </location>
</feature>
<evidence type="ECO:0000256" key="2">
    <source>
        <dbReference type="SAM" id="SignalP"/>
    </source>
</evidence>
<evidence type="ECO:0000313" key="4">
    <source>
        <dbReference type="Proteomes" id="UP000008983"/>
    </source>
</evidence>
<keyword evidence="4" id="KW-1185">Reference proteome</keyword>
<keyword evidence="1" id="KW-0472">Membrane</keyword>
<evidence type="ECO:0000256" key="1">
    <source>
        <dbReference type="SAM" id="Phobius"/>
    </source>
</evidence>
<dbReference type="InParanoid" id="G0QT86"/>
<protein>
    <submittedName>
        <fullName evidence="3">Immobilization antigen isoform, putative</fullName>
    </submittedName>
</protein>
<dbReference type="GeneID" id="14907711"/>
<organism evidence="3 4">
    <name type="scientific">Ichthyophthirius multifiliis</name>
    <name type="common">White spot disease agent</name>
    <name type="synonym">Ich</name>
    <dbReference type="NCBI Taxonomy" id="5932"/>
    <lineage>
        <taxon>Eukaryota</taxon>
        <taxon>Sar</taxon>
        <taxon>Alveolata</taxon>
        <taxon>Ciliophora</taxon>
        <taxon>Intramacronucleata</taxon>
        <taxon>Oligohymenophorea</taxon>
        <taxon>Hymenostomatida</taxon>
        <taxon>Ophryoglenina</taxon>
        <taxon>Ichthyophthirius</taxon>
    </lineage>
</organism>
<dbReference type="Proteomes" id="UP000008983">
    <property type="component" value="Unassembled WGS sequence"/>
</dbReference>
<dbReference type="EMBL" id="GL983846">
    <property type="protein sequence ID" value="EGR31570.1"/>
    <property type="molecule type" value="Genomic_DNA"/>
</dbReference>
<name>G0QT86_ICHMU</name>
<keyword evidence="2" id="KW-0732">Signal</keyword>
<proteinExistence type="predicted"/>
<reference evidence="3 4" key="1">
    <citation type="submission" date="2011-07" db="EMBL/GenBank/DDBJ databases">
        <authorList>
            <person name="Coyne R."/>
            <person name="Brami D."/>
            <person name="Johnson J."/>
            <person name="Hostetler J."/>
            <person name="Hannick L."/>
            <person name="Clark T."/>
            <person name="Cassidy-Hanley D."/>
            <person name="Inman J."/>
        </authorList>
    </citation>
    <scope>NUCLEOTIDE SEQUENCE [LARGE SCALE GENOMIC DNA]</scope>
    <source>
        <strain evidence="3 4">G5</strain>
    </source>
</reference>